<dbReference type="InterPro" id="IPR012338">
    <property type="entry name" value="Beta-lactam/transpept-like"/>
</dbReference>
<feature type="transmembrane region" description="Helical" evidence="10">
    <location>
        <begin position="12"/>
        <end position="38"/>
    </location>
</feature>
<feature type="binding site" evidence="8">
    <location>
        <position position="290"/>
    </location>
    <ligand>
        <name>substrate</name>
    </ligand>
</feature>
<feature type="active site" description="Acyl-ester intermediate" evidence="7">
    <location>
        <position position="130"/>
    </location>
</feature>
<name>A0A1G2HMI8_9BACT</name>
<gene>
    <name evidence="12" type="ORF">A2730_03610</name>
</gene>
<evidence type="ECO:0000256" key="10">
    <source>
        <dbReference type="SAM" id="Phobius"/>
    </source>
</evidence>
<evidence type="ECO:0000256" key="3">
    <source>
        <dbReference type="ARBA" id="ARBA00022801"/>
    </source>
</evidence>
<organism evidence="12 13">
    <name type="scientific">Candidatus Staskawiczbacteria bacterium RIFCSPHIGHO2_01_FULL_39_25</name>
    <dbReference type="NCBI Taxonomy" id="1802202"/>
    <lineage>
        <taxon>Bacteria</taxon>
        <taxon>Candidatus Staskawicziibacteriota</taxon>
    </lineage>
</organism>
<dbReference type="GO" id="GO:0071555">
    <property type="term" value="P:cell wall organization"/>
    <property type="evidence" value="ECO:0007669"/>
    <property type="project" value="UniProtKB-KW"/>
</dbReference>
<evidence type="ECO:0000256" key="8">
    <source>
        <dbReference type="PIRSR" id="PIRSR618044-2"/>
    </source>
</evidence>
<dbReference type="PRINTS" id="PR00725">
    <property type="entry name" value="DADACBPTASE1"/>
</dbReference>
<feature type="active site" description="Proton acceptor" evidence="7">
    <location>
        <position position="133"/>
    </location>
</feature>
<keyword evidence="3" id="KW-0378">Hydrolase</keyword>
<evidence type="ECO:0000313" key="13">
    <source>
        <dbReference type="Proteomes" id="UP000176855"/>
    </source>
</evidence>
<protein>
    <recommendedName>
        <fullName evidence="11">Peptidase S11 D-alanyl-D-alanine carboxypeptidase A N-terminal domain-containing protein</fullName>
    </recommendedName>
</protein>
<evidence type="ECO:0000256" key="5">
    <source>
        <dbReference type="ARBA" id="ARBA00022984"/>
    </source>
</evidence>
<dbReference type="AlphaFoldDB" id="A0A1G2HMI8"/>
<dbReference type="Proteomes" id="UP000176855">
    <property type="component" value="Unassembled WGS sequence"/>
</dbReference>
<dbReference type="EMBL" id="MHOO01000012">
    <property type="protein sequence ID" value="OGZ63609.1"/>
    <property type="molecule type" value="Genomic_DNA"/>
</dbReference>
<evidence type="ECO:0000256" key="7">
    <source>
        <dbReference type="PIRSR" id="PIRSR618044-1"/>
    </source>
</evidence>
<comment type="similarity">
    <text evidence="1 9">Belongs to the peptidase S11 family.</text>
</comment>
<dbReference type="STRING" id="1802202.A2730_03610"/>
<dbReference type="SUPFAM" id="SSF56601">
    <property type="entry name" value="beta-lactamase/transpeptidase-like"/>
    <property type="match status" value="1"/>
</dbReference>
<accession>A0A1G2HMI8</accession>
<keyword evidence="10" id="KW-1133">Transmembrane helix</keyword>
<dbReference type="PANTHER" id="PTHR21581:SF26">
    <property type="entry name" value="D-ALANYL-D-ALANINE ENDOPEPTIDASE"/>
    <property type="match status" value="1"/>
</dbReference>
<dbReference type="InterPro" id="IPR018044">
    <property type="entry name" value="Peptidase_S11"/>
</dbReference>
<evidence type="ECO:0000259" key="11">
    <source>
        <dbReference type="Pfam" id="PF00768"/>
    </source>
</evidence>
<dbReference type="GO" id="GO:0006508">
    <property type="term" value="P:proteolysis"/>
    <property type="evidence" value="ECO:0007669"/>
    <property type="project" value="InterPro"/>
</dbReference>
<feature type="domain" description="Peptidase S11 D-alanyl-D-alanine carboxypeptidase A N-terminal" evidence="11">
    <location>
        <begin position="110"/>
        <end position="302"/>
    </location>
</feature>
<dbReference type="GO" id="GO:0008360">
    <property type="term" value="P:regulation of cell shape"/>
    <property type="evidence" value="ECO:0007669"/>
    <property type="project" value="UniProtKB-KW"/>
</dbReference>
<keyword evidence="2" id="KW-0732">Signal</keyword>
<keyword evidence="5" id="KW-0573">Peptidoglycan synthesis</keyword>
<keyword evidence="10" id="KW-0472">Membrane</keyword>
<keyword evidence="10" id="KW-0812">Transmembrane</keyword>
<dbReference type="Gene3D" id="3.40.710.10">
    <property type="entry name" value="DD-peptidase/beta-lactamase superfamily"/>
    <property type="match status" value="1"/>
</dbReference>
<dbReference type="InterPro" id="IPR001967">
    <property type="entry name" value="Peptidase_S11_N"/>
</dbReference>
<keyword evidence="4" id="KW-0133">Cell shape</keyword>
<proteinExistence type="inferred from homology"/>
<evidence type="ECO:0000313" key="12">
    <source>
        <dbReference type="EMBL" id="OGZ63609.1"/>
    </source>
</evidence>
<evidence type="ECO:0000256" key="2">
    <source>
        <dbReference type="ARBA" id="ARBA00022729"/>
    </source>
</evidence>
<feature type="active site" evidence="7">
    <location>
        <position position="185"/>
    </location>
</feature>
<dbReference type="PANTHER" id="PTHR21581">
    <property type="entry name" value="D-ALANYL-D-ALANINE CARBOXYPEPTIDASE"/>
    <property type="match status" value="1"/>
</dbReference>
<dbReference type="GO" id="GO:0009252">
    <property type="term" value="P:peptidoglycan biosynthetic process"/>
    <property type="evidence" value="ECO:0007669"/>
    <property type="project" value="UniProtKB-KW"/>
</dbReference>
<evidence type="ECO:0000256" key="4">
    <source>
        <dbReference type="ARBA" id="ARBA00022960"/>
    </source>
</evidence>
<keyword evidence="6" id="KW-0961">Cell wall biogenesis/degradation</keyword>
<evidence type="ECO:0000256" key="9">
    <source>
        <dbReference type="RuleBase" id="RU004016"/>
    </source>
</evidence>
<dbReference type="GO" id="GO:0009002">
    <property type="term" value="F:serine-type D-Ala-D-Ala carboxypeptidase activity"/>
    <property type="evidence" value="ECO:0007669"/>
    <property type="project" value="InterPro"/>
</dbReference>
<comment type="caution">
    <text evidence="12">The sequence shown here is derived from an EMBL/GenBank/DDBJ whole genome shotgun (WGS) entry which is preliminary data.</text>
</comment>
<reference evidence="12 13" key="1">
    <citation type="journal article" date="2016" name="Nat. Commun.">
        <title>Thousands of microbial genomes shed light on interconnected biogeochemical processes in an aquifer system.</title>
        <authorList>
            <person name="Anantharaman K."/>
            <person name="Brown C.T."/>
            <person name="Hug L.A."/>
            <person name="Sharon I."/>
            <person name="Castelle C.J."/>
            <person name="Probst A.J."/>
            <person name="Thomas B.C."/>
            <person name="Singh A."/>
            <person name="Wilkins M.J."/>
            <person name="Karaoz U."/>
            <person name="Brodie E.L."/>
            <person name="Williams K.H."/>
            <person name="Hubbard S.S."/>
            <person name="Banfield J.F."/>
        </authorList>
    </citation>
    <scope>NUCLEOTIDE SEQUENCE [LARGE SCALE GENOMIC DNA]</scope>
</reference>
<evidence type="ECO:0000256" key="1">
    <source>
        <dbReference type="ARBA" id="ARBA00007164"/>
    </source>
</evidence>
<sequence length="347" mass="38855">MNIDFEKYTGIAVLVRLGAVFFIFALFLGGTTMGMQWFSHSLGKFFLSQVSNNETVFAGNLEVSASNIPAQNQEDLKMTENALPLRNWQIEDLIIGAESAISAEVSRNPEIETAKFLFKKNEEKKLPIASLSKLMTALVVLEKYPLDQKVTISQEDMVQLGEQGSLKAGQVLSVKNLLYITLIESSNRAAYALSEIMGTQNFVSLMNANAKALDLANTHFEDTTGLDSKSYSTAEDLIVLSAHLFEKYPLFKEIISFKEFNVYSEDGTFHHTLINTNKFLGEVPGVIGGKTGWTDEARGCFLVIQHLPNQTGNLAEKNYLIHIILGTDKRFEEMKKMIDWVHTAYNW</sequence>
<evidence type="ECO:0000256" key="6">
    <source>
        <dbReference type="ARBA" id="ARBA00023316"/>
    </source>
</evidence>
<dbReference type="Pfam" id="PF00768">
    <property type="entry name" value="Peptidase_S11"/>
    <property type="match status" value="1"/>
</dbReference>